<dbReference type="PANTHER" id="PTHR31272">
    <property type="entry name" value="CYTOCHROME C-TYPE BIOGENESIS PROTEIN HI_1454-RELATED"/>
    <property type="match status" value="1"/>
</dbReference>
<keyword evidence="4 6" id="KW-1133">Transmembrane helix</keyword>
<evidence type="ECO:0000256" key="2">
    <source>
        <dbReference type="ARBA" id="ARBA00006143"/>
    </source>
</evidence>
<name>A0A1I2TW14_9FIRM</name>
<feature type="transmembrane region" description="Helical" evidence="6">
    <location>
        <begin position="166"/>
        <end position="190"/>
    </location>
</feature>
<dbReference type="RefSeq" id="WP_092471580.1">
    <property type="nucleotide sequence ID" value="NZ_FOOX01000008.1"/>
</dbReference>
<dbReference type="InterPro" id="IPR051790">
    <property type="entry name" value="Cytochrome_c-biogenesis_DsbD"/>
</dbReference>
<feature type="transmembrane region" description="Helical" evidence="6">
    <location>
        <begin position="57"/>
        <end position="81"/>
    </location>
</feature>
<comment type="similarity">
    <text evidence="2">Belongs to the DsbD family.</text>
</comment>
<reference evidence="9" key="1">
    <citation type="submission" date="2016-10" db="EMBL/GenBank/DDBJ databases">
        <authorList>
            <person name="Varghese N."/>
            <person name="Submissions S."/>
        </authorList>
    </citation>
    <scope>NUCLEOTIDE SEQUENCE [LARGE SCALE GENOMIC DNA]</scope>
    <source>
        <strain evidence="9">DSM 17038</strain>
    </source>
</reference>
<evidence type="ECO:0000259" key="7">
    <source>
        <dbReference type="Pfam" id="PF02683"/>
    </source>
</evidence>
<dbReference type="AlphaFoldDB" id="A0A1I2TW14"/>
<keyword evidence="5 6" id="KW-0472">Membrane</keyword>
<gene>
    <name evidence="8" type="ORF">SAMN05660649_02369</name>
</gene>
<feature type="transmembrane region" description="Helical" evidence="6">
    <location>
        <begin position="12"/>
        <end position="36"/>
    </location>
</feature>
<dbReference type="OrthoDB" id="9809733at2"/>
<protein>
    <submittedName>
        <fullName evidence="8">Cytochrome c-type biogenesis protein</fullName>
    </submittedName>
</protein>
<feature type="transmembrane region" description="Helical" evidence="6">
    <location>
        <begin position="130"/>
        <end position="154"/>
    </location>
</feature>
<dbReference type="PANTHER" id="PTHR31272:SF4">
    <property type="entry name" value="CYTOCHROME C-TYPE BIOGENESIS PROTEIN HI_1454-RELATED"/>
    <property type="match status" value="1"/>
</dbReference>
<evidence type="ECO:0000313" key="9">
    <source>
        <dbReference type="Proteomes" id="UP000199337"/>
    </source>
</evidence>
<dbReference type="GO" id="GO:0016020">
    <property type="term" value="C:membrane"/>
    <property type="evidence" value="ECO:0007669"/>
    <property type="project" value="UniProtKB-SubCell"/>
</dbReference>
<organism evidence="8 9">
    <name type="scientific">Desulfotruncus arcticus DSM 17038</name>
    <dbReference type="NCBI Taxonomy" id="1121424"/>
    <lineage>
        <taxon>Bacteria</taxon>
        <taxon>Bacillati</taxon>
        <taxon>Bacillota</taxon>
        <taxon>Clostridia</taxon>
        <taxon>Eubacteriales</taxon>
        <taxon>Desulfallaceae</taxon>
        <taxon>Desulfotruncus</taxon>
    </lineage>
</organism>
<evidence type="ECO:0000313" key="8">
    <source>
        <dbReference type="EMBL" id="SFG69054.1"/>
    </source>
</evidence>
<dbReference type="STRING" id="341036.SAMN05660649_02369"/>
<dbReference type="InterPro" id="IPR003834">
    <property type="entry name" value="Cyt_c_assmbl_TM_dom"/>
</dbReference>
<feature type="domain" description="Cytochrome C biogenesis protein transmembrane" evidence="7">
    <location>
        <begin position="8"/>
        <end position="220"/>
    </location>
</feature>
<evidence type="ECO:0000256" key="6">
    <source>
        <dbReference type="SAM" id="Phobius"/>
    </source>
</evidence>
<proteinExistence type="inferred from homology"/>
<evidence type="ECO:0000256" key="3">
    <source>
        <dbReference type="ARBA" id="ARBA00022692"/>
    </source>
</evidence>
<keyword evidence="9" id="KW-1185">Reference proteome</keyword>
<evidence type="ECO:0000256" key="1">
    <source>
        <dbReference type="ARBA" id="ARBA00004141"/>
    </source>
</evidence>
<sequence>MDNSFVINAGAAFLFGLLSFLSPCVLPLLPGYLSFITGSGAGNTETLSRNAAVRNSVGFILGFSILFIAMGAAASGIGQWLVKNQLILSRVAGVILIVFGLHISEIIPVKLFYRQSGWRLGQGLTGWTGAFAFGMSFAAGWTPCVGPVLASILLLAGSTQTLGRGILLLTFYSLGLAIPFMAAALGIGYIHKGLSNLTRILPFINAISGGLLIAMGILLITGQWDKLMLLFY</sequence>
<accession>A0A1I2TW14</accession>
<feature type="transmembrane region" description="Helical" evidence="6">
    <location>
        <begin position="87"/>
        <end position="109"/>
    </location>
</feature>
<dbReference type="GO" id="GO:0017004">
    <property type="term" value="P:cytochrome complex assembly"/>
    <property type="evidence" value="ECO:0007669"/>
    <property type="project" value="InterPro"/>
</dbReference>
<dbReference type="EMBL" id="FOOX01000008">
    <property type="protein sequence ID" value="SFG69054.1"/>
    <property type="molecule type" value="Genomic_DNA"/>
</dbReference>
<comment type="subcellular location">
    <subcellularLocation>
        <location evidence="1">Membrane</location>
        <topology evidence="1">Multi-pass membrane protein</topology>
    </subcellularLocation>
</comment>
<dbReference type="Proteomes" id="UP000199337">
    <property type="component" value="Unassembled WGS sequence"/>
</dbReference>
<feature type="transmembrane region" description="Helical" evidence="6">
    <location>
        <begin position="202"/>
        <end position="224"/>
    </location>
</feature>
<dbReference type="Pfam" id="PF02683">
    <property type="entry name" value="DsbD_TM"/>
    <property type="match status" value="1"/>
</dbReference>
<evidence type="ECO:0000256" key="5">
    <source>
        <dbReference type="ARBA" id="ARBA00023136"/>
    </source>
</evidence>
<keyword evidence="3 6" id="KW-0812">Transmembrane</keyword>
<evidence type="ECO:0000256" key="4">
    <source>
        <dbReference type="ARBA" id="ARBA00022989"/>
    </source>
</evidence>